<evidence type="ECO:0000313" key="1">
    <source>
        <dbReference type="EMBL" id="CAH9099592.1"/>
    </source>
</evidence>
<organism evidence="1 2">
    <name type="scientific">Cuscuta europaea</name>
    <name type="common">European dodder</name>
    <dbReference type="NCBI Taxonomy" id="41803"/>
    <lineage>
        <taxon>Eukaryota</taxon>
        <taxon>Viridiplantae</taxon>
        <taxon>Streptophyta</taxon>
        <taxon>Embryophyta</taxon>
        <taxon>Tracheophyta</taxon>
        <taxon>Spermatophyta</taxon>
        <taxon>Magnoliopsida</taxon>
        <taxon>eudicotyledons</taxon>
        <taxon>Gunneridae</taxon>
        <taxon>Pentapetalae</taxon>
        <taxon>asterids</taxon>
        <taxon>lamiids</taxon>
        <taxon>Solanales</taxon>
        <taxon>Convolvulaceae</taxon>
        <taxon>Cuscuteae</taxon>
        <taxon>Cuscuta</taxon>
        <taxon>Cuscuta subgen. Cuscuta</taxon>
    </lineage>
</organism>
<accession>A0A9P1EEC1</accession>
<comment type="caution">
    <text evidence="1">The sequence shown here is derived from an EMBL/GenBank/DDBJ whole genome shotgun (WGS) entry which is preliminary data.</text>
</comment>
<dbReference type="OrthoDB" id="1328723at2759"/>
<dbReference type="EMBL" id="CAMAPE010000038">
    <property type="protein sequence ID" value="CAH9099592.1"/>
    <property type="molecule type" value="Genomic_DNA"/>
</dbReference>
<dbReference type="AlphaFoldDB" id="A0A9P1EEC1"/>
<evidence type="ECO:0000313" key="2">
    <source>
        <dbReference type="Proteomes" id="UP001152484"/>
    </source>
</evidence>
<reference evidence="1" key="1">
    <citation type="submission" date="2022-07" db="EMBL/GenBank/DDBJ databases">
        <authorList>
            <person name="Macas J."/>
            <person name="Novak P."/>
            <person name="Neumann P."/>
        </authorList>
    </citation>
    <scope>NUCLEOTIDE SEQUENCE</scope>
</reference>
<gene>
    <name evidence="1" type="ORF">CEURO_LOCUS14545</name>
</gene>
<protein>
    <submittedName>
        <fullName evidence="1">Uncharacterized protein</fullName>
    </submittedName>
</protein>
<proteinExistence type="predicted"/>
<dbReference type="Proteomes" id="UP001152484">
    <property type="component" value="Unassembled WGS sequence"/>
</dbReference>
<keyword evidence="2" id="KW-1185">Reference proteome</keyword>
<name>A0A9P1EEC1_CUSEU</name>
<sequence length="117" mass="12578">MPLCPSRSSSVSRHNVAGLPLDGGILGSIPHPVVCQICFSAAHSAVTCPSRFTQPSAPALLTTPGEANPTLWFLDSGASAHMTATEDFRRYLGLRFYHYSWALSSASDDFVYLCDNS</sequence>